<name>A0A918FNW3_9ACTN</name>
<dbReference type="InterPro" id="IPR027417">
    <property type="entry name" value="P-loop_NTPase"/>
</dbReference>
<protein>
    <recommendedName>
        <fullName evidence="1">Phage terminase large subunit N-terminal domain-containing protein</fullName>
    </recommendedName>
</protein>
<reference evidence="2" key="1">
    <citation type="journal article" date="2014" name="Int. J. Syst. Evol. Microbiol.">
        <title>Complete genome sequence of Corynebacterium casei LMG S-19264T (=DSM 44701T), isolated from a smear-ripened cheese.</title>
        <authorList>
            <consortium name="US DOE Joint Genome Institute (JGI-PGF)"/>
            <person name="Walter F."/>
            <person name="Albersmeier A."/>
            <person name="Kalinowski J."/>
            <person name="Ruckert C."/>
        </authorList>
    </citation>
    <scope>NUCLEOTIDE SEQUENCE</scope>
    <source>
        <strain evidence="2">JCM 4346</strain>
    </source>
</reference>
<dbReference type="RefSeq" id="WP_189944078.1">
    <property type="nucleotide sequence ID" value="NZ_BMSX01000041.1"/>
</dbReference>
<sequence length="445" mass="49500">MTTAADTVVRYEPRGAALDVFKSRDSELVIAGPAGTGKSLACLWRVHLAALNNPGIRCLIVRKTAVSLGSTTLVTYEKKVAAAAMAAGIVRWFGGSPREAPCYRYANGSVIVVGGLDKPEKIMSAEYDLVFADEATELTVTDWESIATRLRNGVLSWQQQIAACNPAQPTHWLKQRCDQGQARMLISRHIDNPAYMNADGTPTTVGAAYFAKLDALTGVRRLRLRDGKWAAVEGQIYEAYDEAIHLVDEVKPTAAWTRWGAVDFGYTNPFVYQDWWEDPDGRLYLAREIYFTRRLVEDHAERIKHILYYASGQPRGQLPRAIYVDHDAEDRATLERKLGLSTKPAHKSVSDGIQAVQSRLKVQPDGKPRLFIARNALVERDPELETGSLPMCTADEITGYVWAVKPGNKGGLKEEPVKENDHGCDALRYMVAARDLVGRTRVRWL</sequence>
<dbReference type="EMBL" id="BMSX01000041">
    <property type="protein sequence ID" value="GGR61387.1"/>
    <property type="molecule type" value="Genomic_DNA"/>
</dbReference>
<dbReference type="AlphaFoldDB" id="A0A918FNW3"/>
<gene>
    <name evidence="2" type="ORF">GCM10010251_92730</name>
</gene>
<evidence type="ECO:0000313" key="3">
    <source>
        <dbReference type="Proteomes" id="UP000658320"/>
    </source>
</evidence>
<reference evidence="2" key="2">
    <citation type="submission" date="2020-09" db="EMBL/GenBank/DDBJ databases">
        <authorList>
            <person name="Sun Q."/>
            <person name="Ohkuma M."/>
        </authorList>
    </citation>
    <scope>NUCLEOTIDE SEQUENCE</scope>
    <source>
        <strain evidence="2">JCM 4346</strain>
    </source>
</reference>
<proteinExistence type="predicted"/>
<dbReference type="SUPFAM" id="SSF52540">
    <property type="entry name" value="P-loop containing nucleoside triphosphate hydrolases"/>
    <property type="match status" value="1"/>
</dbReference>
<organism evidence="2 3">
    <name type="scientific">Streptomyces aurantiogriseus</name>
    <dbReference type="NCBI Taxonomy" id="66870"/>
    <lineage>
        <taxon>Bacteria</taxon>
        <taxon>Bacillati</taxon>
        <taxon>Actinomycetota</taxon>
        <taxon>Actinomycetes</taxon>
        <taxon>Kitasatosporales</taxon>
        <taxon>Streptomycetaceae</taxon>
        <taxon>Streptomyces</taxon>
    </lineage>
</organism>
<evidence type="ECO:0000259" key="1">
    <source>
        <dbReference type="Pfam" id="PF04466"/>
    </source>
</evidence>
<dbReference type="Gene3D" id="3.30.420.280">
    <property type="match status" value="1"/>
</dbReference>
<dbReference type="Proteomes" id="UP000658320">
    <property type="component" value="Unassembled WGS sequence"/>
</dbReference>
<evidence type="ECO:0000313" key="2">
    <source>
        <dbReference type="EMBL" id="GGR61387.1"/>
    </source>
</evidence>
<dbReference type="PANTHER" id="PTHR39184:SF1">
    <property type="entry name" value="PBSX PHAGE TERMINASE LARGE SUBUNIT"/>
    <property type="match status" value="1"/>
</dbReference>
<keyword evidence="3" id="KW-1185">Reference proteome</keyword>
<comment type="caution">
    <text evidence="2">The sequence shown here is derived from an EMBL/GenBank/DDBJ whole genome shotgun (WGS) entry which is preliminary data.</text>
</comment>
<feature type="domain" description="Phage terminase large subunit N-terminal" evidence="1">
    <location>
        <begin position="29"/>
        <end position="177"/>
    </location>
</feature>
<dbReference type="PANTHER" id="PTHR39184">
    <property type="match status" value="1"/>
</dbReference>
<dbReference type="InterPro" id="IPR035412">
    <property type="entry name" value="Terminase_L_N"/>
</dbReference>
<accession>A0A918FNW3</accession>
<dbReference type="Gene3D" id="3.40.50.300">
    <property type="entry name" value="P-loop containing nucleotide triphosphate hydrolases"/>
    <property type="match status" value="1"/>
</dbReference>
<dbReference type="InterPro" id="IPR052380">
    <property type="entry name" value="Viral_DNA_packaging_terminase"/>
</dbReference>
<dbReference type="Pfam" id="PF04466">
    <property type="entry name" value="Terminase_3"/>
    <property type="match status" value="1"/>
</dbReference>